<gene>
    <name evidence="7" type="ORF">M6B38_333205</name>
</gene>
<dbReference type="InterPro" id="IPR030459">
    <property type="entry name" value="Glyco_hydro_31_CS"/>
</dbReference>
<evidence type="ECO:0000313" key="8">
    <source>
        <dbReference type="Proteomes" id="UP001140949"/>
    </source>
</evidence>
<keyword evidence="8" id="KW-1185">Reference proteome</keyword>
<keyword evidence="3 5" id="KW-0378">Hydrolase</keyword>
<dbReference type="Proteomes" id="UP001140949">
    <property type="component" value="Unassembled WGS sequence"/>
</dbReference>
<dbReference type="SUPFAM" id="SSF51445">
    <property type="entry name" value="(Trans)glycosidases"/>
    <property type="match status" value="1"/>
</dbReference>
<dbReference type="PANTHER" id="PTHR22762:SF133">
    <property type="entry name" value="P-TYPE DOMAIN-CONTAINING PROTEIN"/>
    <property type="match status" value="1"/>
</dbReference>
<sequence length="313" mass="34162">MVGADICGFGSNTTEELCRRWIQLGAFYPFARDHSDKSSVRQELYVWESVARSARKALGLRYRLPYFYTLMYEAHVKGTPIARPLFFLPTRCGGSRNQYPVPGRERSYGVTCAATRGSLRGSLLPGGRWFNLFNYSENVVAAAPGKYVALDAPEDSINVHIRGGNVLIMQEGAMTTRAARETAFELLVAFDGAGSATGEVFLDDGDVVEMAGEDLSQWSLVKFTSSFQGGRPTVKGEVVNGTYASANNFKVKKMTFLGVEMQAAGKMAAMSINTDAAEKKAAVTISCRGERFGVVEVNGLSQLIGEDFELMFV</sequence>
<evidence type="ECO:0000313" key="7">
    <source>
        <dbReference type="EMBL" id="KAJ6834757.1"/>
    </source>
</evidence>
<reference evidence="7" key="2">
    <citation type="submission" date="2023-04" db="EMBL/GenBank/DDBJ databases">
        <authorList>
            <person name="Bruccoleri R.E."/>
            <person name="Oakeley E.J."/>
            <person name="Faust A.-M."/>
            <person name="Dessus-Babus S."/>
            <person name="Altorfer M."/>
            <person name="Burckhardt D."/>
            <person name="Oertli M."/>
            <person name="Naumann U."/>
            <person name="Petersen F."/>
            <person name="Wong J."/>
        </authorList>
    </citation>
    <scope>NUCLEOTIDE SEQUENCE</scope>
    <source>
        <strain evidence="7">GSM-AAB239-AS_SAM_17_03QT</strain>
        <tissue evidence="7">Leaf</tissue>
    </source>
</reference>
<dbReference type="PANTHER" id="PTHR22762">
    <property type="entry name" value="ALPHA-GLUCOSIDASE"/>
    <property type="match status" value="1"/>
</dbReference>
<dbReference type="InterPro" id="IPR017853">
    <property type="entry name" value="GH"/>
</dbReference>
<evidence type="ECO:0000256" key="3">
    <source>
        <dbReference type="ARBA" id="ARBA00022801"/>
    </source>
</evidence>
<evidence type="ECO:0000256" key="1">
    <source>
        <dbReference type="ARBA" id="ARBA00007806"/>
    </source>
</evidence>
<proteinExistence type="inferred from homology"/>
<evidence type="ECO:0000256" key="2">
    <source>
        <dbReference type="ARBA" id="ARBA00022729"/>
    </source>
</evidence>
<keyword evidence="2" id="KW-0732">Signal</keyword>
<dbReference type="AlphaFoldDB" id="A0AAX6H2J3"/>
<name>A0AAX6H2J3_IRIPA</name>
<dbReference type="InterPro" id="IPR013780">
    <property type="entry name" value="Glyco_hydro_b"/>
</dbReference>
<dbReference type="Gene3D" id="2.60.40.1180">
    <property type="entry name" value="Golgi alpha-mannosidase II"/>
    <property type="match status" value="2"/>
</dbReference>
<dbReference type="GO" id="GO:0005975">
    <property type="term" value="P:carbohydrate metabolic process"/>
    <property type="evidence" value="ECO:0007669"/>
    <property type="project" value="InterPro"/>
</dbReference>
<evidence type="ECO:0000256" key="4">
    <source>
        <dbReference type="ARBA" id="ARBA00023295"/>
    </source>
</evidence>
<evidence type="ECO:0000256" key="5">
    <source>
        <dbReference type="RuleBase" id="RU361185"/>
    </source>
</evidence>
<dbReference type="Pfam" id="PF01055">
    <property type="entry name" value="Glyco_hydro_31_2nd"/>
    <property type="match status" value="1"/>
</dbReference>
<comment type="caution">
    <text evidence="7">The sequence shown here is derived from an EMBL/GenBank/DDBJ whole genome shotgun (WGS) entry which is preliminary data.</text>
</comment>
<dbReference type="PROSITE" id="PS00707">
    <property type="entry name" value="GLYCOSYL_HYDROL_F31_2"/>
    <property type="match status" value="1"/>
</dbReference>
<dbReference type="Gene3D" id="3.20.20.80">
    <property type="entry name" value="Glycosidases"/>
    <property type="match status" value="1"/>
</dbReference>
<protein>
    <submittedName>
        <fullName evidence="7">Alpha-glucosidase</fullName>
    </submittedName>
</protein>
<keyword evidence="4 5" id="KW-0326">Glycosidase</keyword>
<accession>A0AAX6H2J3</accession>
<dbReference type="GO" id="GO:0004553">
    <property type="term" value="F:hydrolase activity, hydrolyzing O-glycosyl compounds"/>
    <property type="evidence" value="ECO:0007669"/>
    <property type="project" value="InterPro"/>
</dbReference>
<comment type="similarity">
    <text evidence="1 5">Belongs to the glycosyl hydrolase 31 family.</text>
</comment>
<dbReference type="InterPro" id="IPR000322">
    <property type="entry name" value="Glyco_hydro_31_TIM"/>
</dbReference>
<organism evidence="7 8">
    <name type="scientific">Iris pallida</name>
    <name type="common">Sweet iris</name>
    <dbReference type="NCBI Taxonomy" id="29817"/>
    <lineage>
        <taxon>Eukaryota</taxon>
        <taxon>Viridiplantae</taxon>
        <taxon>Streptophyta</taxon>
        <taxon>Embryophyta</taxon>
        <taxon>Tracheophyta</taxon>
        <taxon>Spermatophyta</taxon>
        <taxon>Magnoliopsida</taxon>
        <taxon>Liliopsida</taxon>
        <taxon>Asparagales</taxon>
        <taxon>Iridaceae</taxon>
        <taxon>Iridoideae</taxon>
        <taxon>Irideae</taxon>
        <taxon>Iris</taxon>
    </lineage>
</organism>
<dbReference type="EMBL" id="JANAVB010014135">
    <property type="protein sequence ID" value="KAJ6834757.1"/>
    <property type="molecule type" value="Genomic_DNA"/>
</dbReference>
<reference evidence="7" key="1">
    <citation type="journal article" date="2023" name="GigaByte">
        <title>Genome assembly of the bearded iris, Iris pallida Lam.</title>
        <authorList>
            <person name="Bruccoleri R.E."/>
            <person name="Oakeley E.J."/>
            <person name="Faust A.M.E."/>
            <person name="Altorfer M."/>
            <person name="Dessus-Babus S."/>
            <person name="Burckhardt D."/>
            <person name="Oertli M."/>
            <person name="Naumann U."/>
            <person name="Petersen F."/>
            <person name="Wong J."/>
        </authorList>
    </citation>
    <scope>NUCLEOTIDE SEQUENCE</scope>
    <source>
        <strain evidence="7">GSM-AAB239-AS_SAM_17_03QT</strain>
    </source>
</reference>
<evidence type="ECO:0000259" key="6">
    <source>
        <dbReference type="Pfam" id="PF01055"/>
    </source>
</evidence>
<feature type="domain" description="Glycoside hydrolase family 31 TIM barrel" evidence="6">
    <location>
        <begin position="1"/>
        <end position="70"/>
    </location>
</feature>